<feature type="region of interest" description="Disordered" evidence="1">
    <location>
        <begin position="21"/>
        <end position="59"/>
    </location>
</feature>
<name>A0A448J0U1_MYCAU</name>
<sequence length="167" mass="17903">MSIDREALRQLVREVIREAVGDLTTASPSPSTPAAPKPAPVAAAPKAADGPVATGPLAADERSRVDTVRITNDRELDVFVRNLLRLYENPKTRADLRQGRLSFRLAGTDRSGPGSTRRVERGAVTERQIADIAASGASLVLGPRAVLTPLARERARALGVTIHKERT</sequence>
<feature type="compositionally biased region" description="Pro residues" evidence="1">
    <location>
        <begin position="30"/>
        <end position="39"/>
    </location>
</feature>
<dbReference type="Proteomes" id="UP000279306">
    <property type="component" value="Chromosome"/>
</dbReference>
<dbReference type="EMBL" id="LR134356">
    <property type="protein sequence ID" value="VEG58279.1"/>
    <property type="molecule type" value="Genomic_DNA"/>
</dbReference>
<protein>
    <submittedName>
        <fullName evidence="2">Uncharacterized protein</fullName>
    </submittedName>
</protein>
<gene>
    <name evidence="2" type="ORF">NCTC10437_05307</name>
</gene>
<organism evidence="2 3">
    <name type="scientific">Mycolicibacterium aurum</name>
    <name type="common">Mycobacterium aurum</name>
    <dbReference type="NCBI Taxonomy" id="1791"/>
    <lineage>
        <taxon>Bacteria</taxon>
        <taxon>Bacillati</taxon>
        <taxon>Actinomycetota</taxon>
        <taxon>Actinomycetes</taxon>
        <taxon>Mycobacteriales</taxon>
        <taxon>Mycobacteriaceae</taxon>
        <taxon>Mycolicibacterium</taxon>
    </lineage>
</organism>
<dbReference type="STRING" id="1791.GCA_001049355_05323"/>
<dbReference type="KEGG" id="mauu:NCTC10437_05307"/>
<dbReference type="OrthoDB" id="4730721at2"/>
<dbReference type="AlphaFoldDB" id="A0A448J0U1"/>
<reference evidence="2 3" key="1">
    <citation type="submission" date="2018-12" db="EMBL/GenBank/DDBJ databases">
        <authorList>
            <consortium name="Pathogen Informatics"/>
        </authorList>
    </citation>
    <scope>NUCLEOTIDE SEQUENCE [LARGE SCALE GENOMIC DNA]</scope>
    <source>
        <strain evidence="2 3">NCTC10437</strain>
    </source>
</reference>
<evidence type="ECO:0000256" key="1">
    <source>
        <dbReference type="SAM" id="MobiDB-lite"/>
    </source>
</evidence>
<dbReference type="RefSeq" id="WP_048635150.1">
    <property type="nucleotide sequence ID" value="NZ_CVQQ01000027.1"/>
</dbReference>
<keyword evidence="3" id="KW-1185">Reference proteome</keyword>
<proteinExistence type="predicted"/>
<evidence type="ECO:0000313" key="3">
    <source>
        <dbReference type="Proteomes" id="UP000279306"/>
    </source>
</evidence>
<accession>A0A448J0U1</accession>
<evidence type="ECO:0000313" key="2">
    <source>
        <dbReference type="EMBL" id="VEG58279.1"/>
    </source>
</evidence>